<accession>A0ABP9XXW5</accession>
<dbReference type="SMART" id="SM00326">
    <property type="entry name" value="SH3"/>
    <property type="match status" value="1"/>
</dbReference>
<evidence type="ECO:0000256" key="4">
    <source>
        <dbReference type="SAM" id="MobiDB-lite"/>
    </source>
</evidence>
<dbReference type="PROSITE" id="PS50002">
    <property type="entry name" value="SH3"/>
    <property type="match status" value="1"/>
</dbReference>
<evidence type="ECO:0000256" key="3">
    <source>
        <dbReference type="PROSITE-ProRule" id="PRU00192"/>
    </source>
</evidence>
<evidence type="ECO:0000256" key="1">
    <source>
        <dbReference type="ARBA" id="ARBA00007761"/>
    </source>
</evidence>
<dbReference type="PANTHER" id="PTHR15629">
    <property type="entry name" value="SH3YL1 PROTEIN"/>
    <property type="match status" value="1"/>
</dbReference>
<dbReference type="PANTHER" id="PTHR15629:SF2">
    <property type="entry name" value="SH3 DOMAIN-CONTAINING YSC84-LIKE PROTEIN 1"/>
    <property type="match status" value="1"/>
</dbReference>
<name>A0ABP9XXW5_9FUNG</name>
<keyword evidence="2 3" id="KW-0728">SH3 domain</keyword>
<dbReference type="Gene3D" id="2.30.30.40">
    <property type="entry name" value="SH3 Domains"/>
    <property type="match status" value="1"/>
</dbReference>
<evidence type="ECO:0000256" key="2">
    <source>
        <dbReference type="ARBA" id="ARBA00022443"/>
    </source>
</evidence>
<proteinExistence type="inferred from homology"/>
<dbReference type="PRINTS" id="PR00452">
    <property type="entry name" value="SH3DOMAIN"/>
</dbReference>
<organism evidence="6 7">
    <name type="scientific">Helicostylum pulchrum</name>
    <dbReference type="NCBI Taxonomy" id="562976"/>
    <lineage>
        <taxon>Eukaryota</taxon>
        <taxon>Fungi</taxon>
        <taxon>Fungi incertae sedis</taxon>
        <taxon>Mucoromycota</taxon>
        <taxon>Mucoromycotina</taxon>
        <taxon>Mucoromycetes</taxon>
        <taxon>Mucorales</taxon>
        <taxon>Mucorineae</taxon>
        <taxon>Mucoraceae</taxon>
        <taxon>Helicostylum</taxon>
    </lineage>
</organism>
<dbReference type="InterPro" id="IPR033643">
    <property type="entry name" value="SYLF_SH3YL1-like"/>
</dbReference>
<comment type="similarity">
    <text evidence="1">Belongs to the SH3YL1 family.</text>
</comment>
<dbReference type="InterPro" id="IPR001452">
    <property type="entry name" value="SH3_domain"/>
</dbReference>
<protein>
    <recommendedName>
        <fullName evidence="5">SH3 domain-containing protein</fullName>
    </recommendedName>
</protein>
<keyword evidence="7" id="KW-1185">Reference proteome</keyword>
<dbReference type="InterPro" id="IPR036028">
    <property type="entry name" value="SH3-like_dom_sf"/>
</dbReference>
<feature type="domain" description="SH3" evidence="5">
    <location>
        <begin position="486"/>
        <end position="545"/>
    </location>
</feature>
<reference evidence="6 7" key="1">
    <citation type="submission" date="2024-04" db="EMBL/GenBank/DDBJ databases">
        <title>genome sequences of Mucor flavus KT1a and Helicostylum pulchrum KT1b strains isolation_sourced from the surface of a dry-aged beef.</title>
        <authorList>
            <person name="Toyotome T."/>
            <person name="Hosono M."/>
            <person name="Torimaru M."/>
            <person name="Fukuda K."/>
            <person name="Mikami N."/>
        </authorList>
    </citation>
    <scope>NUCLEOTIDE SEQUENCE [LARGE SCALE GENOMIC DNA]</scope>
    <source>
        <strain evidence="6 7">KT1b</strain>
    </source>
</reference>
<dbReference type="CDD" id="cd11525">
    <property type="entry name" value="SYLF_SH3YL1_like"/>
    <property type="match status" value="1"/>
</dbReference>
<evidence type="ECO:0000259" key="5">
    <source>
        <dbReference type="PROSITE" id="PS50002"/>
    </source>
</evidence>
<dbReference type="SUPFAM" id="SSF50044">
    <property type="entry name" value="SH3-domain"/>
    <property type="match status" value="1"/>
</dbReference>
<dbReference type="Pfam" id="PF04366">
    <property type="entry name" value="Ysc84"/>
    <property type="match status" value="1"/>
</dbReference>
<dbReference type="EMBL" id="BAABUJ010000013">
    <property type="protein sequence ID" value="GAA5799599.1"/>
    <property type="molecule type" value="Genomic_DNA"/>
</dbReference>
<feature type="region of interest" description="Disordered" evidence="4">
    <location>
        <begin position="314"/>
        <end position="388"/>
    </location>
</feature>
<comment type="caution">
    <text evidence="6">The sequence shown here is derived from an EMBL/GenBank/DDBJ whole genome shotgun (WGS) entry which is preliminary data.</text>
</comment>
<dbReference type="InterPro" id="IPR051702">
    <property type="entry name" value="SH3_domain_YSC84-like"/>
</dbReference>
<dbReference type="InterPro" id="IPR007461">
    <property type="entry name" value="Ysc84_actin-binding"/>
</dbReference>
<evidence type="ECO:0000313" key="7">
    <source>
        <dbReference type="Proteomes" id="UP001476247"/>
    </source>
</evidence>
<sequence length="545" mass="59002">MKKLSTPTSFNSPLPTDLAGECKKATKILNSFLDPGEGLDIIIPPSILEKAMGLAIFTVLKAGFLFSGRAGSGLVVARLPDGSWSAPSALLTGGIGAGGQIGAELTDFVLVLNTKEAVKTFSHFGNITLGGNISIAAGPIGRNAEASGSATLKHISSVYSYSKTRGLFAGVSLEGSVICTRNDANEKMYGERYTAKQLLNGTVPPPSEAYSLYRALSAKFRSFGSTGSLYQRQIEREPTKIYRNTTISAPGTLRIPPVRRNIAYQTPRLIGAPPLAQNHGYNNDNVPLSSTENYYNYTPVTPSAPTESPITIQYNKPFQPDSPIPPRLHKPFQPDNNPTPLYMNKPFQPDSPIPQQHLNKPFQPDNPTPRHINKPNQLSPVVKNSRASMPSLLRDSEKISYYDNYSSSSLKALPSAPSFDGGDQRKSFTADIRKPVSAPLFEGQCMSFTTDIKKTVPAPLFDGQRMSFTREINPSSSSAAAATNPSPHQKAKALYAYTSEQEGDLSFQPGDVILVTEKTDTQNAWWTGKLCGQSGSFPSNYVELL</sequence>
<gene>
    <name evidence="6" type="ORF">HPULCUR_005015</name>
</gene>
<dbReference type="Proteomes" id="UP001476247">
    <property type="component" value="Unassembled WGS sequence"/>
</dbReference>
<evidence type="ECO:0000313" key="6">
    <source>
        <dbReference type="EMBL" id="GAA5799599.1"/>
    </source>
</evidence>
<dbReference type="Pfam" id="PF00018">
    <property type="entry name" value="SH3_1"/>
    <property type="match status" value="1"/>
</dbReference>